<gene>
    <name evidence="1" type="ORF">ACFFP0_21195</name>
</gene>
<evidence type="ECO:0008006" key="3">
    <source>
        <dbReference type="Google" id="ProtNLM"/>
    </source>
</evidence>
<keyword evidence="2" id="KW-1185">Reference proteome</keyword>
<protein>
    <recommendedName>
        <fullName evidence="3">Nucleotidyl transferase AbiEii/AbiGii toxin family protein</fullName>
    </recommendedName>
</protein>
<name>A0ABV6ALF2_9HYPH</name>
<dbReference type="EMBL" id="JBHMAA010000024">
    <property type="protein sequence ID" value="MFB9951372.1"/>
    <property type="molecule type" value="Genomic_DNA"/>
</dbReference>
<organism evidence="1 2">
    <name type="scientific">Rhizobium puerariae</name>
    <dbReference type="NCBI Taxonomy" id="1585791"/>
    <lineage>
        <taxon>Bacteria</taxon>
        <taxon>Pseudomonadati</taxon>
        <taxon>Pseudomonadota</taxon>
        <taxon>Alphaproteobacteria</taxon>
        <taxon>Hyphomicrobiales</taxon>
        <taxon>Rhizobiaceae</taxon>
        <taxon>Rhizobium/Agrobacterium group</taxon>
        <taxon>Rhizobium</taxon>
    </lineage>
</organism>
<proteinExistence type="predicted"/>
<evidence type="ECO:0000313" key="1">
    <source>
        <dbReference type="EMBL" id="MFB9951372.1"/>
    </source>
</evidence>
<sequence length="271" mass="30196">MALTALQRAIMASIAKNRSETSYLAGGLVLNRDWPRLSDDIDIFHDTDEEIGPVAERDMKALRTNGFIVSVDVLIYGCVEASVSRDGESTLIQWMSESRYRFFPLIRDDEWGARLHQSDLAINKVLAASTRRKARDYVDLVMIAERYCPLGPLMMAAAGKPPHYSPVRIIDEIRHRGLSMASEEYQSVKGLPEEYDAAAIRQKLEYALDRAETYVRSAPPDIVGLLAADSEGFPVEISGNADQAFQLRRATSEPEIVPAFPEKPADWGGHV</sequence>
<reference evidence="1 2" key="1">
    <citation type="submission" date="2024-09" db="EMBL/GenBank/DDBJ databases">
        <authorList>
            <person name="Sun Q."/>
            <person name="Mori K."/>
        </authorList>
    </citation>
    <scope>NUCLEOTIDE SEQUENCE [LARGE SCALE GENOMIC DNA]</scope>
    <source>
        <strain evidence="1 2">TBRC 4938</strain>
    </source>
</reference>
<comment type="caution">
    <text evidence="1">The sequence shown here is derived from an EMBL/GenBank/DDBJ whole genome shotgun (WGS) entry which is preliminary data.</text>
</comment>
<dbReference type="RefSeq" id="WP_377264181.1">
    <property type="nucleotide sequence ID" value="NZ_JBHMAA010000024.1"/>
</dbReference>
<dbReference type="Proteomes" id="UP001589692">
    <property type="component" value="Unassembled WGS sequence"/>
</dbReference>
<accession>A0ABV6ALF2</accession>
<evidence type="ECO:0000313" key="2">
    <source>
        <dbReference type="Proteomes" id="UP001589692"/>
    </source>
</evidence>